<accession>A0A4Q9KMF8</accession>
<proteinExistence type="predicted"/>
<organism evidence="2 3">
    <name type="scientific">Propioniciclava tarda</name>
    <dbReference type="NCBI Taxonomy" id="433330"/>
    <lineage>
        <taxon>Bacteria</taxon>
        <taxon>Bacillati</taxon>
        <taxon>Actinomycetota</taxon>
        <taxon>Actinomycetes</taxon>
        <taxon>Propionibacteriales</taxon>
        <taxon>Propionibacteriaceae</taxon>
        <taxon>Propioniciclava</taxon>
    </lineage>
</organism>
<reference evidence="2 3" key="1">
    <citation type="submission" date="2019-01" db="EMBL/GenBank/DDBJ databases">
        <title>Lactibacter flavus gen. nov., sp. nov., a novel bacterium of the family Propionibacteriaceae isolated from raw milk and dairy products.</title>
        <authorList>
            <person name="Huptas C."/>
            <person name="Wenning M."/>
            <person name="Breitenwieser F."/>
            <person name="Doll E."/>
            <person name="Von Neubeck M."/>
            <person name="Busse H.-J."/>
            <person name="Scherer S."/>
        </authorList>
    </citation>
    <scope>NUCLEOTIDE SEQUENCE [LARGE SCALE GENOMIC DNA]</scope>
    <source>
        <strain evidence="2 3">DSM 22130</strain>
    </source>
</reference>
<comment type="caution">
    <text evidence="2">The sequence shown here is derived from an EMBL/GenBank/DDBJ whole genome shotgun (WGS) entry which is preliminary data.</text>
</comment>
<name>A0A4Q9KMF8_PROTD</name>
<evidence type="ECO:0000313" key="3">
    <source>
        <dbReference type="Proteomes" id="UP000291933"/>
    </source>
</evidence>
<feature type="domain" description="DUF6440" evidence="1">
    <location>
        <begin position="7"/>
        <end position="56"/>
    </location>
</feature>
<dbReference type="AlphaFoldDB" id="A0A4Q9KMF8"/>
<evidence type="ECO:0000259" key="1">
    <source>
        <dbReference type="Pfam" id="PF20037"/>
    </source>
</evidence>
<evidence type="ECO:0000313" key="2">
    <source>
        <dbReference type="EMBL" id="TBT94929.1"/>
    </source>
</evidence>
<dbReference type="Pfam" id="PF20037">
    <property type="entry name" value="DUF6440"/>
    <property type="match status" value="1"/>
</dbReference>
<dbReference type="EMBL" id="SDMR01000008">
    <property type="protein sequence ID" value="TBT94929.1"/>
    <property type="molecule type" value="Genomic_DNA"/>
</dbReference>
<sequence>MAKEPPRFEVVHSEGAIYKTQILRDTETGVNYLWRTEGYGAGLTPLLNAVGGVVITGLPERR</sequence>
<dbReference type="RefSeq" id="WP_131172018.1">
    <property type="nucleotide sequence ID" value="NZ_FXTL01000007.1"/>
</dbReference>
<gene>
    <name evidence="2" type="ORF">ET996_07900</name>
</gene>
<dbReference type="InterPro" id="IPR045515">
    <property type="entry name" value="DUF6440"/>
</dbReference>
<protein>
    <recommendedName>
        <fullName evidence="1">DUF6440 domain-containing protein</fullName>
    </recommendedName>
</protein>
<dbReference type="Proteomes" id="UP000291933">
    <property type="component" value="Unassembled WGS sequence"/>
</dbReference>
<dbReference type="OrthoDB" id="9135364at2"/>
<keyword evidence="3" id="KW-1185">Reference proteome</keyword>